<sequence length="134" mass="15856">MQKIEKYLKERGIKPSIYRIKIFDYLNSNHIHPTADKIYKDLLPELPTISKTTVYNTLNLFVENKIANAIVIEGNEIRYDIENYPHGHFKCLKCNKMIDFKIDYYKKDLEKLGNISIDEVMFYVKGLCENCKDK</sequence>
<dbReference type="InterPro" id="IPR036390">
    <property type="entry name" value="WH_DNA-bd_sf"/>
</dbReference>
<dbReference type="GO" id="GO:0000976">
    <property type="term" value="F:transcription cis-regulatory region binding"/>
    <property type="evidence" value="ECO:0007669"/>
    <property type="project" value="TreeGrafter"/>
</dbReference>
<feature type="binding site" evidence="10">
    <location>
        <position position="91"/>
    </location>
    <ligand>
        <name>Zn(2+)</name>
        <dbReference type="ChEBI" id="CHEBI:29105"/>
    </ligand>
</feature>
<feature type="binding site" evidence="10">
    <location>
        <position position="128"/>
    </location>
    <ligand>
        <name>Zn(2+)</name>
        <dbReference type="ChEBI" id="CHEBI:29105"/>
    </ligand>
</feature>
<name>D1AYN5_STRM9</name>
<comment type="cofactor">
    <cofactor evidence="10">
        <name>Zn(2+)</name>
        <dbReference type="ChEBI" id="CHEBI:29105"/>
    </cofactor>
    <text evidence="10">Binds 1 zinc ion per subunit.</text>
</comment>
<dbReference type="Proteomes" id="UP000002072">
    <property type="component" value="Chromosome"/>
</dbReference>
<evidence type="ECO:0000313" key="11">
    <source>
        <dbReference type="EMBL" id="ACZ01411.1"/>
    </source>
</evidence>
<evidence type="ECO:0000256" key="3">
    <source>
        <dbReference type="ARBA" id="ARBA00022490"/>
    </source>
</evidence>
<dbReference type="CDD" id="cd07153">
    <property type="entry name" value="Fur_like"/>
    <property type="match status" value="1"/>
</dbReference>
<dbReference type="OrthoDB" id="8659436at2"/>
<evidence type="ECO:0000256" key="1">
    <source>
        <dbReference type="ARBA" id="ARBA00004496"/>
    </source>
</evidence>
<dbReference type="SUPFAM" id="SSF46785">
    <property type="entry name" value="Winged helix' DNA-binding domain"/>
    <property type="match status" value="1"/>
</dbReference>
<protein>
    <submittedName>
        <fullName evidence="11">Ferric uptake regulator, Fur family</fullName>
    </submittedName>
</protein>
<feature type="binding site" evidence="10">
    <location>
        <position position="94"/>
    </location>
    <ligand>
        <name>Zn(2+)</name>
        <dbReference type="ChEBI" id="CHEBI:29105"/>
    </ligand>
</feature>
<comment type="subcellular location">
    <subcellularLocation>
        <location evidence="1">Cytoplasm</location>
    </subcellularLocation>
</comment>
<dbReference type="GO" id="GO:0045892">
    <property type="term" value="P:negative regulation of DNA-templated transcription"/>
    <property type="evidence" value="ECO:0007669"/>
    <property type="project" value="TreeGrafter"/>
</dbReference>
<evidence type="ECO:0000256" key="6">
    <source>
        <dbReference type="ARBA" id="ARBA00022833"/>
    </source>
</evidence>
<evidence type="ECO:0000256" key="5">
    <source>
        <dbReference type="ARBA" id="ARBA00022723"/>
    </source>
</evidence>
<gene>
    <name evidence="11" type="ordered locus">Smon_0945</name>
</gene>
<evidence type="ECO:0000256" key="10">
    <source>
        <dbReference type="PIRSR" id="PIRSR602481-1"/>
    </source>
</evidence>
<evidence type="ECO:0000313" key="12">
    <source>
        <dbReference type="Proteomes" id="UP000002072"/>
    </source>
</evidence>
<keyword evidence="4" id="KW-0678">Repressor</keyword>
<organism evidence="11 12">
    <name type="scientific">Streptobacillus moniliformis (strain ATCC 14647 / DSM 12112 / NCTC 10651 / 9901)</name>
    <dbReference type="NCBI Taxonomy" id="519441"/>
    <lineage>
        <taxon>Bacteria</taxon>
        <taxon>Fusobacteriati</taxon>
        <taxon>Fusobacteriota</taxon>
        <taxon>Fusobacteriia</taxon>
        <taxon>Fusobacteriales</taxon>
        <taxon>Leptotrichiaceae</taxon>
        <taxon>Streptobacillus</taxon>
    </lineage>
</organism>
<reference evidence="11 12" key="1">
    <citation type="journal article" date="2009" name="Stand. Genomic Sci.">
        <title>Complete genome sequence of Streptobacillus moniliformis type strain (9901T).</title>
        <authorList>
            <person name="Nolan M."/>
            <person name="Gronow S."/>
            <person name="Lapidus A."/>
            <person name="Ivanova N."/>
            <person name="Copeland A."/>
            <person name="Lucas S."/>
            <person name="Del Rio T.G."/>
            <person name="Chen F."/>
            <person name="Tice H."/>
            <person name="Pitluck S."/>
            <person name="Cheng J.F."/>
            <person name="Sims D."/>
            <person name="Meincke L."/>
            <person name="Bruce D."/>
            <person name="Goodwin L."/>
            <person name="Brettin T."/>
            <person name="Han C."/>
            <person name="Detter J.C."/>
            <person name="Ovchinikova G."/>
            <person name="Pati A."/>
            <person name="Mavromatis K."/>
            <person name="Mikhailova N."/>
            <person name="Chen A."/>
            <person name="Palaniappan K."/>
            <person name="Land M."/>
            <person name="Hauser L."/>
            <person name="Chang Y.J."/>
            <person name="Jeffries C.D."/>
            <person name="Rohde M."/>
            <person name="Sproer C."/>
            <person name="Goker M."/>
            <person name="Bristow J."/>
            <person name="Eisen J.A."/>
            <person name="Markowitz V."/>
            <person name="Hugenholtz P."/>
            <person name="Kyrpides N.C."/>
            <person name="Klenk H.P."/>
            <person name="Chain P."/>
        </authorList>
    </citation>
    <scope>NUCLEOTIDE SEQUENCE [LARGE SCALE GENOMIC DNA]</scope>
    <source>
        <strain evidence="12">ATCC 14647 / DSM 12112 / NCTC 10651 / 9901</strain>
    </source>
</reference>
<dbReference type="AlphaFoldDB" id="D1AYN5"/>
<dbReference type="InterPro" id="IPR036388">
    <property type="entry name" value="WH-like_DNA-bd_sf"/>
</dbReference>
<evidence type="ECO:0000256" key="4">
    <source>
        <dbReference type="ARBA" id="ARBA00022491"/>
    </source>
</evidence>
<dbReference type="GeneID" id="29672925"/>
<dbReference type="HOGENOM" id="CLU_096072_4_2_0"/>
<dbReference type="InterPro" id="IPR043135">
    <property type="entry name" value="Fur_C"/>
</dbReference>
<proteinExistence type="inferred from homology"/>
<keyword evidence="12" id="KW-1185">Reference proteome</keyword>
<dbReference type="EMBL" id="CP001779">
    <property type="protein sequence ID" value="ACZ01411.1"/>
    <property type="molecule type" value="Genomic_DNA"/>
</dbReference>
<evidence type="ECO:0000256" key="9">
    <source>
        <dbReference type="ARBA" id="ARBA00023163"/>
    </source>
</evidence>
<keyword evidence="6 10" id="KW-0862">Zinc</keyword>
<dbReference type="RefSeq" id="WP_012858960.1">
    <property type="nucleotide sequence ID" value="NC_013515.1"/>
</dbReference>
<evidence type="ECO:0000256" key="8">
    <source>
        <dbReference type="ARBA" id="ARBA00023125"/>
    </source>
</evidence>
<dbReference type="FunFam" id="1.10.10.10:FF:000007">
    <property type="entry name" value="Ferric uptake regulation protein"/>
    <property type="match status" value="1"/>
</dbReference>
<evidence type="ECO:0000256" key="7">
    <source>
        <dbReference type="ARBA" id="ARBA00023015"/>
    </source>
</evidence>
<keyword evidence="3" id="KW-0963">Cytoplasm</keyword>
<dbReference type="eggNOG" id="COG0735">
    <property type="taxonomic scope" value="Bacteria"/>
</dbReference>
<dbReference type="STRING" id="519441.Smon_0945"/>
<dbReference type="PANTHER" id="PTHR33202:SF8">
    <property type="entry name" value="PEROXIDE-RESPONSIVE REPRESSOR PERR"/>
    <property type="match status" value="1"/>
</dbReference>
<keyword evidence="7" id="KW-0805">Transcription regulation</keyword>
<feature type="binding site" evidence="10">
    <location>
        <position position="131"/>
    </location>
    <ligand>
        <name>Zn(2+)</name>
        <dbReference type="ChEBI" id="CHEBI:29105"/>
    </ligand>
</feature>
<dbReference type="PANTHER" id="PTHR33202">
    <property type="entry name" value="ZINC UPTAKE REGULATION PROTEIN"/>
    <property type="match status" value="1"/>
</dbReference>
<keyword evidence="9" id="KW-0804">Transcription</keyword>
<dbReference type="Pfam" id="PF01475">
    <property type="entry name" value="FUR"/>
    <property type="match status" value="1"/>
</dbReference>
<keyword evidence="5 10" id="KW-0479">Metal-binding</keyword>
<comment type="similarity">
    <text evidence="2">Belongs to the Fur family.</text>
</comment>
<dbReference type="InterPro" id="IPR002481">
    <property type="entry name" value="FUR"/>
</dbReference>
<dbReference type="GO" id="GO:1900376">
    <property type="term" value="P:regulation of secondary metabolite biosynthetic process"/>
    <property type="evidence" value="ECO:0007669"/>
    <property type="project" value="TreeGrafter"/>
</dbReference>
<dbReference type="GO" id="GO:0008270">
    <property type="term" value="F:zinc ion binding"/>
    <property type="evidence" value="ECO:0007669"/>
    <property type="project" value="TreeGrafter"/>
</dbReference>
<accession>D1AYN5</accession>
<dbReference type="GO" id="GO:0003700">
    <property type="term" value="F:DNA-binding transcription factor activity"/>
    <property type="evidence" value="ECO:0007669"/>
    <property type="project" value="InterPro"/>
</dbReference>
<keyword evidence="8" id="KW-0238">DNA-binding</keyword>
<dbReference type="KEGG" id="smf:Smon_0945"/>
<dbReference type="Gene3D" id="3.30.1490.190">
    <property type="match status" value="1"/>
</dbReference>
<dbReference type="GO" id="GO:0005737">
    <property type="term" value="C:cytoplasm"/>
    <property type="evidence" value="ECO:0007669"/>
    <property type="project" value="UniProtKB-SubCell"/>
</dbReference>
<evidence type="ECO:0000256" key="2">
    <source>
        <dbReference type="ARBA" id="ARBA00007957"/>
    </source>
</evidence>
<dbReference type="Gene3D" id="1.10.10.10">
    <property type="entry name" value="Winged helix-like DNA-binding domain superfamily/Winged helix DNA-binding domain"/>
    <property type="match status" value="1"/>
</dbReference>